<dbReference type="RefSeq" id="WP_267564901.1">
    <property type="nucleotide sequence ID" value="NZ_JAPNTZ010000007.1"/>
</dbReference>
<protein>
    <submittedName>
        <fullName evidence="4">Lamin tail domain-containing protein</fullName>
    </submittedName>
</protein>
<feature type="compositionally biased region" description="Low complexity" evidence="1">
    <location>
        <begin position="216"/>
        <end position="225"/>
    </location>
</feature>
<dbReference type="InterPro" id="IPR001322">
    <property type="entry name" value="Lamin_tail_dom"/>
</dbReference>
<gene>
    <name evidence="4" type="ORF">OWR29_21795</name>
</gene>
<evidence type="ECO:0000256" key="2">
    <source>
        <dbReference type="SAM" id="SignalP"/>
    </source>
</evidence>
<dbReference type="Gene3D" id="2.60.40.1260">
    <property type="entry name" value="Lamin Tail domain"/>
    <property type="match status" value="1"/>
</dbReference>
<feature type="compositionally biased region" description="Polar residues" evidence="1">
    <location>
        <begin position="199"/>
        <end position="211"/>
    </location>
</feature>
<evidence type="ECO:0000256" key="1">
    <source>
        <dbReference type="SAM" id="MobiDB-lite"/>
    </source>
</evidence>
<dbReference type="InterPro" id="IPR036415">
    <property type="entry name" value="Lamin_tail_dom_sf"/>
</dbReference>
<evidence type="ECO:0000259" key="3">
    <source>
        <dbReference type="PROSITE" id="PS51841"/>
    </source>
</evidence>
<feature type="signal peptide" evidence="2">
    <location>
        <begin position="1"/>
        <end position="26"/>
    </location>
</feature>
<feature type="domain" description="LTD" evidence="3">
    <location>
        <begin position="250"/>
        <end position="379"/>
    </location>
</feature>
<dbReference type="EMBL" id="JAPNTZ010000007">
    <property type="protein sequence ID" value="MCY1140640.1"/>
    <property type="molecule type" value="Genomic_DNA"/>
</dbReference>
<evidence type="ECO:0000313" key="4">
    <source>
        <dbReference type="EMBL" id="MCY1140640.1"/>
    </source>
</evidence>
<accession>A0ABT4B4R3</accession>
<proteinExistence type="predicted"/>
<feature type="compositionally biased region" description="Pro residues" evidence="1">
    <location>
        <begin position="226"/>
        <end position="259"/>
    </location>
</feature>
<keyword evidence="5" id="KW-1185">Reference proteome</keyword>
<comment type="caution">
    <text evidence="4">The sequence shown here is derived from an EMBL/GenBank/DDBJ whole genome shotgun (WGS) entry which is preliminary data.</text>
</comment>
<dbReference type="Proteomes" id="UP001151002">
    <property type="component" value="Unassembled WGS sequence"/>
</dbReference>
<name>A0ABT4B4R3_9ACTN</name>
<reference evidence="4" key="1">
    <citation type="submission" date="2022-11" db="EMBL/GenBank/DDBJ databases">
        <authorList>
            <person name="Somphong A."/>
            <person name="Phongsopitanun W."/>
        </authorList>
    </citation>
    <scope>NUCLEOTIDE SEQUENCE</scope>
    <source>
        <strain evidence="4">Pm04-4</strain>
    </source>
</reference>
<feature type="chain" id="PRO_5045368977" evidence="2">
    <location>
        <begin position="27"/>
        <end position="384"/>
    </location>
</feature>
<organism evidence="4 5">
    <name type="scientific">Paractinoplanes pyxinae</name>
    <dbReference type="NCBI Taxonomy" id="2997416"/>
    <lineage>
        <taxon>Bacteria</taxon>
        <taxon>Bacillati</taxon>
        <taxon>Actinomycetota</taxon>
        <taxon>Actinomycetes</taxon>
        <taxon>Micromonosporales</taxon>
        <taxon>Micromonosporaceae</taxon>
        <taxon>Paractinoplanes</taxon>
    </lineage>
</organism>
<feature type="region of interest" description="Disordered" evidence="1">
    <location>
        <begin position="178"/>
        <end position="277"/>
    </location>
</feature>
<sequence>MISRLVTKGVVIGVAATFAIAAPASAAAKPTLKGPEEVVGYSQFEMTGTADPNTTVELWETAISINEMKPADDWEGGSGTVKATADASGKFTIKRWLDTGFFFEVHQGDQVSTKITVYSRLKVNFWVTNASTTTPGSLTFNGDALPAQPGLDVTIQRKSGSSWVTVTTAKTAGDTADFSKAVTGQPGGNQTYRAVFDGDSSNGVRGTTSGEVTVWTPGGTTTTPPTTTPPTTKPPTTPPTTKPPTTPTKPPTTTPPPATGPAIAFTHIQYDPPGTDSGSNGSLLNEYFKITNMTKKAININGWTVRDGKGIVYRFPNINMNVGQSYLVRTGKGVDNGSFRHWGRAGKAGYVWDNLGDIAYLRNPAGGNVDICKWTKLGPGYTKC</sequence>
<dbReference type="SUPFAM" id="SSF74853">
    <property type="entry name" value="Lamin A/C globular tail domain"/>
    <property type="match status" value="1"/>
</dbReference>
<keyword evidence="2" id="KW-0732">Signal</keyword>
<dbReference type="PROSITE" id="PS51841">
    <property type="entry name" value="LTD"/>
    <property type="match status" value="1"/>
</dbReference>
<dbReference type="Pfam" id="PF00932">
    <property type="entry name" value="LTD"/>
    <property type="match status" value="1"/>
</dbReference>
<evidence type="ECO:0000313" key="5">
    <source>
        <dbReference type="Proteomes" id="UP001151002"/>
    </source>
</evidence>